<feature type="domain" description="AMP-dependent synthetase/ligase" evidence="1">
    <location>
        <begin position="119"/>
        <end position="335"/>
    </location>
</feature>
<keyword evidence="2" id="KW-0808">Transferase</keyword>
<dbReference type="Gene3D" id="3.30.300.30">
    <property type="match status" value="1"/>
</dbReference>
<dbReference type="InterPro" id="IPR045851">
    <property type="entry name" value="AMP-bd_C_sf"/>
</dbReference>
<dbReference type="GO" id="GO:0005737">
    <property type="term" value="C:cytoplasm"/>
    <property type="evidence" value="ECO:0007669"/>
    <property type="project" value="TreeGrafter"/>
</dbReference>
<protein>
    <submittedName>
        <fullName evidence="2">Plipastatin synthase subunit B</fullName>
        <ecNumber evidence="2">2.3.1.-</ecNumber>
    </submittedName>
</protein>
<keyword evidence="3" id="KW-1185">Reference proteome</keyword>
<sequence>MTVNNTYQILEENLRDNLNNYIMEDDKQFSMKELFDRVEEKYKVISESKINQLVIVYMESTVDCLATILALWKVGKTYVPINKFTPKKRIDLIKSSLETFSEIRIDDNGTLDIIPHEFSPNKNDENLAYIIFTSGTTGKPKGVKITHDNLISLLTELGKFFTFTESDTWINLHSLEFDFSVWEIFGPLFYKNNLVLLGKHAKIYEFDKISELIKQSHVTILNQTPTAFFSLMNFLDTKTISNLKAVIFGGEKVDYGELQPYYQEYNPKGVEFYNLYGITEITIHGTFHKVVANDFNTTFSNIGKGIFGDNVYLERIPNTDNYEIVVSGPTVSAGYINNPAENDKRFKTGKDGRLYFSGDLGEYLPNGDINYIGRIDDQVEVNGFRVELDDVKANILDVDRSLRHIEIIKYQNRLLCFYTRVANGKSIDIKERLQDRLPEFMIPAKFIMLDSMPLTVNGKVDKKQLQNIYDNTIIMNEASNIDDYTEFELWLLREYRLEGIDFGNTSFMGLGLSSVELIDLHKKIMDRFKLKKAVNVIDLFQFKSITLFEDVYFA</sequence>
<dbReference type="KEGG" id="vrm:44547418_00107"/>
<organism evidence="2 3">
    <name type="scientific">Veillonella rodentium</name>
    <dbReference type="NCBI Taxonomy" id="248315"/>
    <lineage>
        <taxon>Bacteria</taxon>
        <taxon>Bacillati</taxon>
        <taxon>Bacillota</taxon>
        <taxon>Negativicutes</taxon>
        <taxon>Veillonellales</taxon>
        <taxon>Veillonellaceae</taxon>
        <taxon>Veillonella</taxon>
    </lineage>
</organism>
<dbReference type="PANTHER" id="PTHR45527:SF1">
    <property type="entry name" value="FATTY ACID SYNTHASE"/>
    <property type="match status" value="1"/>
</dbReference>
<dbReference type="InterPro" id="IPR000873">
    <property type="entry name" value="AMP-dep_synth/lig_dom"/>
</dbReference>
<dbReference type="EC" id="2.3.1.-" evidence="2"/>
<dbReference type="GO" id="GO:0031177">
    <property type="term" value="F:phosphopantetheine binding"/>
    <property type="evidence" value="ECO:0007669"/>
    <property type="project" value="TreeGrafter"/>
</dbReference>
<keyword evidence="2" id="KW-0012">Acyltransferase</keyword>
<evidence type="ECO:0000313" key="2">
    <source>
        <dbReference type="EMBL" id="SNV54790.1"/>
    </source>
</evidence>
<dbReference type="Proteomes" id="UP000214973">
    <property type="component" value="Chromosome 1"/>
</dbReference>
<dbReference type="GO" id="GO:0044550">
    <property type="term" value="P:secondary metabolite biosynthetic process"/>
    <property type="evidence" value="ECO:0007669"/>
    <property type="project" value="TreeGrafter"/>
</dbReference>
<dbReference type="SUPFAM" id="SSF56801">
    <property type="entry name" value="Acetyl-CoA synthetase-like"/>
    <property type="match status" value="1"/>
</dbReference>
<dbReference type="PROSITE" id="PS00455">
    <property type="entry name" value="AMP_BINDING"/>
    <property type="match status" value="1"/>
</dbReference>
<dbReference type="GO" id="GO:0016746">
    <property type="term" value="F:acyltransferase activity"/>
    <property type="evidence" value="ECO:0007669"/>
    <property type="project" value="UniProtKB-KW"/>
</dbReference>
<gene>
    <name evidence="2" type="primary">ppsB_1</name>
    <name evidence="2" type="ORF">SAMEA44547418_00107</name>
</gene>
<dbReference type="InterPro" id="IPR020845">
    <property type="entry name" value="AMP-binding_CS"/>
</dbReference>
<reference evidence="2 3" key="1">
    <citation type="submission" date="2017-06" db="EMBL/GenBank/DDBJ databases">
        <authorList>
            <consortium name="Pathogen Informatics"/>
        </authorList>
    </citation>
    <scope>NUCLEOTIDE SEQUENCE [LARGE SCALE GENOMIC DNA]</scope>
    <source>
        <strain evidence="2 3">NCTC12018</strain>
    </source>
</reference>
<dbReference type="EMBL" id="LT906470">
    <property type="protein sequence ID" value="SNV54790.1"/>
    <property type="molecule type" value="Genomic_DNA"/>
</dbReference>
<evidence type="ECO:0000259" key="1">
    <source>
        <dbReference type="Pfam" id="PF00501"/>
    </source>
</evidence>
<accession>A0A239Y7Z7</accession>
<dbReference type="Pfam" id="PF00501">
    <property type="entry name" value="AMP-binding"/>
    <property type="match status" value="1"/>
</dbReference>
<dbReference type="InterPro" id="IPR042099">
    <property type="entry name" value="ANL_N_sf"/>
</dbReference>
<name>A0A239Y7Z7_9FIRM</name>
<dbReference type="AlphaFoldDB" id="A0A239Y7Z7"/>
<evidence type="ECO:0000313" key="3">
    <source>
        <dbReference type="Proteomes" id="UP000214973"/>
    </source>
</evidence>
<dbReference type="PANTHER" id="PTHR45527">
    <property type="entry name" value="NONRIBOSOMAL PEPTIDE SYNTHETASE"/>
    <property type="match status" value="1"/>
</dbReference>
<dbReference type="GO" id="GO:0043041">
    <property type="term" value="P:amino acid activation for nonribosomal peptide biosynthetic process"/>
    <property type="evidence" value="ECO:0007669"/>
    <property type="project" value="TreeGrafter"/>
</dbReference>
<dbReference type="Gene3D" id="3.40.50.12780">
    <property type="entry name" value="N-terminal domain of ligase-like"/>
    <property type="match status" value="1"/>
</dbReference>
<proteinExistence type="predicted"/>